<evidence type="ECO:0000256" key="2">
    <source>
        <dbReference type="ARBA" id="ARBA00023015"/>
    </source>
</evidence>
<sequence length="293" mass="32888">MNISLKQLKVFVGITQHTTLSAASERLYLSKAALSMSLSELEKQLGHPLFDRVNHRLILNQEGQKLLPLADELLHRANDINTLFSSHATASGTLKIGASDTIGNHVLPSILSGFRQQQQHYSQQVFISNSELICQKLRDFELDIALIEGHAQQSDLVSTVFSQDTMCIIAPPSHPLAKKPQLSFNDLANSQWVLRETGSGSRSFFLQNLATHIDNWSQSFELNTTEALINSVAEGLGLGCLSSLAAQYALKDRRVTQLNLNHPMQRQFWLVMHKDKYKNPLLTQFIDFCHKQN</sequence>
<evidence type="ECO:0000259" key="5">
    <source>
        <dbReference type="PROSITE" id="PS50931"/>
    </source>
</evidence>
<reference evidence="6 7" key="1">
    <citation type="submission" date="2016-03" db="EMBL/GenBank/DDBJ databases">
        <authorList>
            <person name="Zhang H."/>
            <person name="Liu R."/>
            <person name="Wang M."/>
            <person name="Wang H."/>
            <person name="Wang L."/>
            <person name="Song L."/>
        </authorList>
    </citation>
    <scope>NUCLEOTIDE SEQUENCE [LARGE SCALE GENOMIC DNA]</scope>
    <source>
        <strain evidence="6 7">DSM 16099</strain>
    </source>
</reference>
<keyword evidence="4" id="KW-0804">Transcription</keyword>
<comment type="caution">
    <text evidence="6">The sequence shown here is derived from an EMBL/GenBank/DDBJ whole genome shotgun (WGS) entry which is preliminary data.</text>
</comment>
<dbReference type="GO" id="GO:0003677">
    <property type="term" value="F:DNA binding"/>
    <property type="evidence" value="ECO:0007669"/>
    <property type="project" value="UniProtKB-KW"/>
</dbReference>
<organism evidence="6 7">
    <name type="scientific">Pseudoalteromonas tetraodonis</name>
    <dbReference type="NCBI Taxonomy" id="43659"/>
    <lineage>
        <taxon>Bacteria</taxon>
        <taxon>Pseudomonadati</taxon>
        <taxon>Pseudomonadota</taxon>
        <taxon>Gammaproteobacteria</taxon>
        <taxon>Alteromonadales</taxon>
        <taxon>Pseudoalteromonadaceae</taxon>
        <taxon>Pseudoalteromonas</taxon>
    </lineage>
</organism>
<gene>
    <name evidence="6" type="ORF">A2I96_10420</name>
</gene>
<dbReference type="PRINTS" id="PR00039">
    <property type="entry name" value="HTHLYSR"/>
</dbReference>
<dbReference type="SUPFAM" id="SSF53850">
    <property type="entry name" value="Periplasmic binding protein-like II"/>
    <property type="match status" value="1"/>
</dbReference>
<keyword evidence="2" id="KW-0805">Transcription regulation</keyword>
<dbReference type="SUPFAM" id="SSF46785">
    <property type="entry name" value="Winged helix' DNA-binding domain"/>
    <property type="match status" value="1"/>
</dbReference>
<dbReference type="PROSITE" id="PS50931">
    <property type="entry name" value="HTH_LYSR"/>
    <property type="match status" value="1"/>
</dbReference>
<dbReference type="Proteomes" id="UP000075763">
    <property type="component" value="Unassembled WGS sequence"/>
</dbReference>
<dbReference type="InterPro" id="IPR036388">
    <property type="entry name" value="WH-like_DNA-bd_sf"/>
</dbReference>
<comment type="similarity">
    <text evidence="1">Belongs to the LysR transcriptional regulatory family.</text>
</comment>
<proteinExistence type="inferred from homology"/>
<protein>
    <submittedName>
        <fullName evidence="6">XRE family transcriptional regulator</fullName>
    </submittedName>
</protein>
<accession>A0ABD4EPR4</accession>
<dbReference type="Gene3D" id="1.10.10.10">
    <property type="entry name" value="Winged helix-like DNA-binding domain superfamily/Winged helix DNA-binding domain"/>
    <property type="match status" value="1"/>
</dbReference>
<dbReference type="AlphaFoldDB" id="A0ABD4EPR4"/>
<evidence type="ECO:0000313" key="6">
    <source>
        <dbReference type="EMBL" id="KYL36298.1"/>
    </source>
</evidence>
<evidence type="ECO:0000256" key="3">
    <source>
        <dbReference type="ARBA" id="ARBA00023125"/>
    </source>
</evidence>
<feature type="domain" description="HTH lysR-type" evidence="5">
    <location>
        <begin position="3"/>
        <end position="60"/>
    </location>
</feature>
<evidence type="ECO:0000256" key="1">
    <source>
        <dbReference type="ARBA" id="ARBA00009437"/>
    </source>
</evidence>
<evidence type="ECO:0000256" key="4">
    <source>
        <dbReference type="ARBA" id="ARBA00023163"/>
    </source>
</evidence>
<evidence type="ECO:0000313" key="7">
    <source>
        <dbReference type="Proteomes" id="UP000075763"/>
    </source>
</evidence>
<dbReference type="Pfam" id="PF03466">
    <property type="entry name" value="LysR_substrate"/>
    <property type="match status" value="1"/>
</dbReference>
<dbReference type="InterPro" id="IPR005119">
    <property type="entry name" value="LysR_subst-bd"/>
</dbReference>
<dbReference type="EMBL" id="LVCN01000011">
    <property type="protein sequence ID" value="KYL36298.1"/>
    <property type="molecule type" value="Genomic_DNA"/>
</dbReference>
<dbReference type="Pfam" id="PF00126">
    <property type="entry name" value="HTH_1"/>
    <property type="match status" value="1"/>
</dbReference>
<dbReference type="InterPro" id="IPR000847">
    <property type="entry name" value="LysR_HTH_N"/>
</dbReference>
<dbReference type="CDD" id="cd08420">
    <property type="entry name" value="PBP2_CysL_like"/>
    <property type="match status" value="1"/>
</dbReference>
<keyword evidence="3" id="KW-0238">DNA-binding</keyword>
<dbReference type="PANTHER" id="PTHR30126">
    <property type="entry name" value="HTH-TYPE TRANSCRIPTIONAL REGULATOR"/>
    <property type="match status" value="1"/>
</dbReference>
<name>A0ABD4EPR4_9GAMM</name>
<dbReference type="InterPro" id="IPR036390">
    <property type="entry name" value="WH_DNA-bd_sf"/>
</dbReference>
<dbReference type="Gene3D" id="3.40.190.290">
    <property type="match status" value="1"/>
</dbReference>
<dbReference type="PANTHER" id="PTHR30126:SF94">
    <property type="entry name" value="LYSR FAMILY TRANSCRIPTIONAL REGULATOR"/>
    <property type="match status" value="1"/>
</dbReference>